<comment type="caution">
    <text evidence="7">The sequence shown here is derived from an EMBL/GenBank/DDBJ whole genome shotgun (WGS) entry which is preliminary data.</text>
</comment>
<dbReference type="InterPro" id="IPR019325">
    <property type="entry name" value="NEDD4/Bsd2"/>
</dbReference>
<keyword evidence="2 6" id="KW-0812">Transmembrane</keyword>
<dbReference type="GO" id="GO:0048471">
    <property type="term" value="C:perinuclear region of cytoplasm"/>
    <property type="evidence" value="ECO:0007669"/>
    <property type="project" value="TreeGrafter"/>
</dbReference>
<keyword evidence="4 6" id="KW-0472">Membrane</keyword>
<dbReference type="GO" id="GO:0005783">
    <property type="term" value="C:endoplasmic reticulum"/>
    <property type="evidence" value="ECO:0007669"/>
    <property type="project" value="TreeGrafter"/>
</dbReference>
<evidence type="ECO:0000256" key="6">
    <source>
        <dbReference type="SAM" id="Phobius"/>
    </source>
</evidence>
<sequence>MDPNLPPPSYGDHSTQVFTSINHGEPGEPSSSHMIEEAGAVALCAQPSLSPTYEIPPPMADFSAPPPYEVATKLPTYDEVQQEKRREGEMGGVLPTLPMASYIDVIYLSFLFNWIGFLLLMCFCHTIAARYGALSGFGLSLSKWTLIVKHSSDVTDHVWLYWLVMSFGLLICIRAIVHYLNIKRGWQLLSGNPHAQERLLFFY</sequence>
<feature type="region of interest" description="Disordered" evidence="5">
    <location>
        <begin position="1"/>
        <end position="32"/>
    </location>
</feature>
<gene>
    <name evidence="7" type="ORF">KUF71_005474</name>
</gene>
<evidence type="ECO:0000313" key="8">
    <source>
        <dbReference type="Proteomes" id="UP001219518"/>
    </source>
</evidence>
<keyword evidence="8" id="KW-1185">Reference proteome</keyword>
<evidence type="ECO:0000256" key="4">
    <source>
        <dbReference type="ARBA" id="ARBA00023136"/>
    </source>
</evidence>
<proteinExistence type="predicted"/>
<dbReference type="Pfam" id="PF10176">
    <property type="entry name" value="NEDD4_Bsd2"/>
    <property type="match status" value="2"/>
</dbReference>
<comment type="subcellular location">
    <subcellularLocation>
        <location evidence="1">Membrane</location>
        <topology evidence="1">Multi-pass membrane protein</topology>
    </subcellularLocation>
</comment>
<dbReference type="EMBL" id="JAHWGI010000383">
    <property type="protein sequence ID" value="KAK3914678.1"/>
    <property type="molecule type" value="Genomic_DNA"/>
</dbReference>
<keyword evidence="3 6" id="KW-1133">Transmembrane helix</keyword>
<evidence type="ECO:0000256" key="2">
    <source>
        <dbReference type="ARBA" id="ARBA00022692"/>
    </source>
</evidence>
<feature type="transmembrane region" description="Helical" evidence="6">
    <location>
        <begin position="131"/>
        <end position="147"/>
    </location>
</feature>
<evidence type="ECO:0000256" key="3">
    <source>
        <dbReference type="ARBA" id="ARBA00022989"/>
    </source>
</evidence>
<reference evidence="7" key="2">
    <citation type="journal article" date="2023" name="BMC Genomics">
        <title>Pest status, molecular evolution, and epigenetic factors derived from the genome assembly of Frankliniella fusca, a thysanopteran phytovirus vector.</title>
        <authorList>
            <person name="Catto M.A."/>
            <person name="Labadie P.E."/>
            <person name="Jacobson A.L."/>
            <person name="Kennedy G.G."/>
            <person name="Srinivasan R."/>
            <person name="Hunt B.G."/>
        </authorList>
    </citation>
    <scope>NUCLEOTIDE SEQUENCE</scope>
    <source>
        <strain evidence="7">PL_HMW_Pooled</strain>
    </source>
</reference>
<dbReference type="GO" id="GO:0006511">
    <property type="term" value="P:ubiquitin-dependent protein catabolic process"/>
    <property type="evidence" value="ECO:0007669"/>
    <property type="project" value="TreeGrafter"/>
</dbReference>
<dbReference type="GO" id="GO:0016020">
    <property type="term" value="C:membrane"/>
    <property type="evidence" value="ECO:0007669"/>
    <property type="project" value="UniProtKB-SubCell"/>
</dbReference>
<dbReference type="GO" id="GO:0031398">
    <property type="term" value="P:positive regulation of protein ubiquitination"/>
    <property type="evidence" value="ECO:0007669"/>
    <property type="project" value="TreeGrafter"/>
</dbReference>
<feature type="transmembrane region" description="Helical" evidence="6">
    <location>
        <begin position="159"/>
        <end position="180"/>
    </location>
</feature>
<dbReference type="PANTHER" id="PTHR13396:SF5">
    <property type="entry name" value="NEDD4 FAMILY INTERACTING PROTEIN"/>
    <property type="match status" value="1"/>
</dbReference>
<evidence type="ECO:0000313" key="7">
    <source>
        <dbReference type="EMBL" id="KAK3914678.1"/>
    </source>
</evidence>
<dbReference type="CDD" id="cd22212">
    <property type="entry name" value="NDFIP-like"/>
    <property type="match status" value="1"/>
</dbReference>
<dbReference type="GO" id="GO:0005794">
    <property type="term" value="C:Golgi apparatus"/>
    <property type="evidence" value="ECO:0007669"/>
    <property type="project" value="TreeGrafter"/>
</dbReference>
<dbReference type="GO" id="GO:0030001">
    <property type="term" value="P:metal ion transport"/>
    <property type="evidence" value="ECO:0007669"/>
    <property type="project" value="InterPro"/>
</dbReference>
<feature type="transmembrane region" description="Helical" evidence="6">
    <location>
        <begin position="105"/>
        <end position="124"/>
    </location>
</feature>
<reference evidence="7" key="1">
    <citation type="submission" date="2021-07" db="EMBL/GenBank/DDBJ databases">
        <authorList>
            <person name="Catto M.A."/>
            <person name="Jacobson A."/>
            <person name="Kennedy G."/>
            <person name="Labadie P."/>
            <person name="Hunt B.G."/>
            <person name="Srinivasan R."/>
        </authorList>
    </citation>
    <scope>NUCLEOTIDE SEQUENCE</scope>
    <source>
        <strain evidence="7">PL_HMW_Pooled</strain>
        <tissue evidence="7">Head</tissue>
    </source>
</reference>
<evidence type="ECO:0000256" key="5">
    <source>
        <dbReference type="SAM" id="MobiDB-lite"/>
    </source>
</evidence>
<dbReference type="GO" id="GO:0050699">
    <property type="term" value="F:WW domain binding"/>
    <property type="evidence" value="ECO:0007669"/>
    <property type="project" value="TreeGrafter"/>
</dbReference>
<dbReference type="Proteomes" id="UP001219518">
    <property type="component" value="Unassembled WGS sequence"/>
</dbReference>
<name>A0AAE1H4Y4_9NEOP</name>
<feature type="compositionally biased region" description="Polar residues" evidence="5">
    <location>
        <begin position="12"/>
        <end position="22"/>
    </location>
</feature>
<dbReference type="GO" id="GO:0007034">
    <property type="term" value="P:vacuolar transport"/>
    <property type="evidence" value="ECO:0007669"/>
    <property type="project" value="InterPro"/>
</dbReference>
<evidence type="ECO:0000256" key="1">
    <source>
        <dbReference type="ARBA" id="ARBA00004141"/>
    </source>
</evidence>
<protein>
    <submittedName>
        <fullName evidence="7">NEDD4 family-interacting protein 1</fullName>
    </submittedName>
</protein>
<dbReference type="AlphaFoldDB" id="A0AAE1H4Y4"/>
<dbReference type="PANTHER" id="PTHR13396">
    <property type="entry name" value="NEDD4 FAMILY INTERACTING PROTEIN 1/2"/>
    <property type="match status" value="1"/>
</dbReference>
<organism evidence="7 8">
    <name type="scientific">Frankliniella fusca</name>
    <dbReference type="NCBI Taxonomy" id="407009"/>
    <lineage>
        <taxon>Eukaryota</taxon>
        <taxon>Metazoa</taxon>
        <taxon>Ecdysozoa</taxon>
        <taxon>Arthropoda</taxon>
        <taxon>Hexapoda</taxon>
        <taxon>Insecta</taxon>
        <taxon>Pterygota</taxon>
        <taxon>Neoptera</taxon>
        <taxon>Paraneoptera</taxon>
        <taxon>Thysanoptera</taxon>
        <taxon>Terebrantia</taxon>
        <taxon>Thripoidea</taxon>
        <taxon>Thripidae</taxon>
        <taxon>Frankliniella</taxon>
    </lineage>
</organism>
<accession>A0AAE1H4Y4</accession>